<dbReference type="Proteomes" id="UP000014417">
    <property type="component" value="Unassembled WGS sequence"/>
</dbReference>
<dbReference type="CDD" id="cd06550">
    <property type="entry name" value="TM_ABC_iron-siderophores_like"/>
    <property type="match status" value="1"/>
</dbReference>
<feature type="transmembrane region" description="Helical" evidence="8">
    <location>
        <begin position="218"/>
        <end position="237"/>
    </location>
</feature>
<feature type="transmembrane region" description="Helical" evidence="8">
    <location>
        <begin position="85"/>
        <end position="106"/>
    </location>
</feature>
<dbReference type="GO" id="GO:0005886">
    <property type="term" value="C:plasma membrane"/>
    <property type="evidence" value="ECO:0007669"/>
    <property type="project" value="UniProtKB-SubCell"/>
</dbReference>
<proteinExistence type="inferred from homology"/>
<evidence type="ECO:0000256" key="8">
    <source>
        <dbReference type="SAM" id="Phobius"/>
    </source>
</evidence>
<gene>
    <name evidence="9" type="ORF">HMPREF9306_00178</name>
</gene>
<dbReference type="Gene3D" id="1.10.3470.10">
    <property type="entry name" value="ABC transporter involved in vitamin B12 uptake, BtuC"/>
    <property type="match status" value="1"/>
</dbReference>
<dbReference type="AlphaFoldDB" id="S2WM75"/>
<feature type="transmembrane region" description="Helical" evidence="8">
    <location>
        <begin position="113"/>
        <end position="132"/>
    </location>
</feature>
<dbReference type="InterPro" id="IPR037294">
    <property type="entry name" value="ABC_BtuC-like"/>
</dbReference>
<dbReference type="FunFam" id="1.10.3470.10:FF:000001">
    <property type="entry name" value="Vitamin B12 ABC transporter permease BtuC"/>
    <property type="match status" value="1"/>
</dbReference>
<dbReference type="PANTHER" id="PTHR30472">
    <property type="entry name" value="FERRIC ENTEROBACTIN TRANSPORT SYSTEM PERMEASE PROTEIN"/>
    <property type="match status" value="1"/>
</dbReference>
<keyword evidence="6 8" id="KW-1133">Transmembrane helix</keyword>
<name>S2WM75_9ACTN</name>
<dbReference type="PATRIC" id="fig|883161.3.peg.189"/>
<sequence>MQESATAKGSTILRRRKNKRKRNVRLVILLLLMVLTPLLSIVFGSANVSIPDIVGVTLDHLGFNVDKTWTPAIDAIVWQNRVPRIIAGLAVGAILGVAGVVLQALVRNPLAEPYVLGVSSGASTGAALSIIVLGASNYMVTGSMAFAGALIATLMVMAVAGQGSTPLQLILAGLAAGFGFQAVTNLLIFSSGSPETSQAVMFWMLGSLARAQWPQLPLLVIVAVVFTAVMFFCGPILDALASGDRTAESVGVNTSRMRVVMLIIVSASVAIAVAAAGGIGFVGLIVPHVIRSFIGYSHRFLVLGSALASSLFLVWMDAIARVAFAPAELPIGVITGLIGAPCLVVLIKRQRRAS</sequence>
<accession>S2WM75</accession>
<reference evidence="9 10" key="1">
    <citation type="submission" date="2013-04" db="EMBL/GenBank/DDBJ databases">
        <title>The Genome Sequence of Propionimicrobium lymphophilum ACS-093-V-SCH5.</title>
        <authorList>
            <consortium name="The Broad Institute Genomics Platform"/>
            <person name="Earl A."/>
            <person name="Ward D."/>
            <person name="Feldgarden M."/>
            <person name="Gevers D."/>
            <person name="Saerens B."/>
            <person name="Vaneechoutte M."/>
            <person name="Walker B."/>
            <person name="Young S."/>
            <person name="Zeng Q."/>
            <person name="Gargeya S."/>
            <person name="Fitzgerald M."/>
            <person name="Haas B."/>
            <person name="Abouelleil A."/>
            <person name="Allen A.W."/>
            <person name="Alvarado L."/>
            <person name="Arachchi H.M."/>
            <person name="Berlin A.M."/>
            <person name="Chapman S.B."/>
            <person name="Gainer-Dewar J."/>
            <person name="Goldberg J."/>
            <person name="Griggs A."/>
            <person name="Gujja S."/>
            <person name="Hansen M."/>
            <person name="Howarth C."/>
            <person name="Imamovic A."/>
            <person name="Ireland A."/>
            <person name="Larimer J."/>
            <person name="McCowan C."/>
            <person name="Murphy C."/>
            <person name="Pearson M."/>
            <person name="Poon T.W."/>
            <person name="Priest M."/>
            <person name="Roberts A."/>
            <person name="Saif S."/>
            <person name="Shea T."/>
            <person name="Sisk P."/>
            <person name="Sykes S."/>
            <person name="Wortman J."/>
            <person name="Nusbaum C."/>
            <person name="Birren B."/>
        </authorList>
    </citation>
    <scope>NUCLEOTIDE SEQUENCE [LARGE SCALE GENOMIC DNA]</scope>
    <source>
        <strain evidence="9 10">ACS-093-V-SCH5</strain>
    </source>
</reference>
<dbReference type="GO" id="GO:0022857">
    <property type="term" value="F:transmembrane transporter activity"/>
    <property type="evidence" value="ECO:0007669"/>
    <property type="project" value="InterPro"/>
</dbReference>
<evidence type="ECO:0000313" key="10">
    <source>
        <dbReference type="Proteomes" id="UP000014417"/>
    </source>
</evidence>
<evidence type="ECO:0000256" key="2">
    <source>
        <dbReference type="ARBA" id="ARBA00007935"/>
    </source>
</evidence>
<dbReference type="OrthoDB" id="9782305at2"/>
<feature type="transmembrane region" description="Helical" evidence="8">
    <location>
        <begin position="24"/>
        <end position="43"/>
    </location>
</feature>
<dbReference type="InterPro" id="IPR000522">
    <property type="entry name" value="ABC_transptr_permease_BtuC"/>
</dbReference>
<dbReference type="RefSeq" id="WP_016455039.1">
    <property type="nucleotide sequence ID" value="NZ_KE150269.1"/>
</dbReference>
<evidence type="ECO:0000256" key="6">
    <source>
        <dbReference type="ARBA" id="ARBA00022989"/>
    </source>
</evidence>
<evidence type="ECO:0000256" key="7">
    <source>
        <dbReference type="ARBA" id="ARBA00023136"/>
    </source>
</evidence>
<evidence type="ECO:0000256" key="1">
    <source>
        <dbReference type="ARBA" id="ARBA00004651"/>
    </source>
</evidence>
<feature type="transmembrane region" description="Helical" evidence="8">
    <location>
        <begin position="167"/>
        <end position="189"/>
    </location>
</feature>
<keyword evidence="7 8" id="KW-0472">Membrane</keyword>
<dbReference type="STRING" id="883161.HMPREF9306_00178"/>
<feature type="transmembrane region" description="Helical" evidence="8">
    <location>
        <begin position="138"/>
        <end position="160"/>
    </location>
</feature>
<evidence type="ECO:0000256" key="3">
    <source>
        <dbReference type="ARBA" id="ARBA00022448"/>
    </source>
</evidence>
<keyword evidence="5 8" id="KW-0812">Transmembrane</keyword>
<dbReference type="HOGENOM" id="CLU_013016_0_1_11"/>
<keyword evidence="10" id="KW-1185">Reference proteome</keyword>
<dbReference type="SUPFAM" id="SSF81345">
    <property type="entry name" value="ABC transporter involved in vitamin B12 uptake, BtuC"/>
    <property type="match status" value="1"/>
</dbReference>
<dbReference type="PANTHER" id="PTHR30472:SF67">
    <property type="entry name" value="PERMEASE OF ABC TRANSPORTER-RELATED"/>
    <property type="match status" value="1"/>
</dbReference>
<keyword evidence="3" id="KW-0813">Transport</keyword>
<evidence type="ECO:0000256" key="4">
    <source>
        <dbReference type="ARBA" id="ARBA00022475"/>
    </source>
</evidence>
<evidence type="ECO:0000313" key="9">
    <source>
        <dbReference type="EMBL" id="EPD33767.1"/>
    </source>
</evidence>
<feature type="transmembrane region" description="Helical" evidence="8">
    <location>
        <begin position="257"/>
        <end position="288"/>
    </location>
</feature>
<comment type="caution">
    <text evidence="9">The sequence shown here is derived from an EMBL/GenBank/DDBJ whole genome shotgun (WGS) entry which is preliminary data.</text>
</comment>
<keyword evidence="4" id="KW-1003">Cell membrane</keyword>
<organism evidence="9 10">
    <name type="scientific">Propionimicrobium lymphophilum ACS-093-V-SCH5</name>
    <dbReference type="NCBI Taxonomy" id="883161"/>
    <lineage>
        <taxon>Bacteria</taxon>
        <taxon>Bacillati</taxon>
        <taxon>Actinomycetota</taxon>
        <taxon>Actinomycetes</taxon>
        <taxon>Propionibacteriales</taxon>
        <taxon>Propionibacteriaceae</taxon>
        <taxon>Propionimicrobium</taxon>
    </lineage>
</organism>
<dbReference type="Pfam" id="PF01032">
    <property type="entry name" value="FecCD"/>
    <property type="match status" value="1"/>
</dbReference>
<feature type="transmembrane region" description="Helical" evidence="8">
    <location>
        <begin position="329"/>
        <end position="347"/>
    </location>
</feature>
<comment type="subcellular location">
    <subcellularLocation>
        <location evidence="1">Cell membrane</location>
        <topology evidence="1">Multi-pass membrane protein</topology>
    </subcellularLocation>
</comment>
<protein>
    <submittedName>
        <fullName evidence="9">Uncharacterized protein</fullName>
    </submittedName>
</protein>
<evidence type="ECO:0000256" key="5">
    <source>
        <dbReference type="ARBA" id="ARBA00022692"/>
    </source>
</evidence>
<dbReference type="GO" id="GO:0033214">
    <property type="term" value="P:siderophore-iron import into cell"/>
    <property type="evidence" value="ECO:0007669"/>
    <property type="project" value="TreeGrafter"/>
</dbReference>
<dbReference type="EMBL" id="AGZR01000003">
    <property type="protein sequence ID" value="EPD33767.1"/>
    <property type="molecule type" value="Genomic_DNA"/>
</dbReference>
<comment type="similarity">
    <text evidence="2">Belongs to the binding-protein-dependent transport system permease family. FecCD subfamily.</text>
</comment>